<evidence type="ECO:0000256" key="1">
    <source>
        <dbReference type="ARBA" id="ARBA00004123"/>
    </source>
</evidence>
<evidence type="ECO:0000256" key="4">
    <source>
        <dbReference type="ARBA" id="ARBA00022759"/>
    </source>
</evidence>
<evidence type="ECO:0000256" key="6">
    <source>
        <dbReference type="ARBA" id="ARBA00022801"/>
    </source>
</evidence>
<dbReference type="FunCoup" id="T1G9P7">
    <property type="interactions" value="1533"/>
</dbReference>
<keyword evidence="9" id="KW-0539">Nucleus</keyword>
<evidence type="ECO:0000313" key="13">
    <source>
        <dbReference type="EMBL" id="ESO06837.1"/>
    </source>
</evidence>
<dbReference type="Gene3D" id="1.10.150.20">
    <property type="entry name" value="5' to 3' exonuclease, C-terminal subdomain"/>
    <property type="match status" value="1"/>
</dbReference>
<dbReference type="FunFam" id="3.40.50.10130:FF:000002">
    <property type="entry name" value="DNA repair endonuclease XPF"/>
    <property type="match status" value="1"/>
</dbReference>
<feature type="compositionally biased region" description="Basic and acidic residues" evidence="11">
    <location>
        <begin position="611"/>
        <end position="621"/>
    </location>
</feature>
<dbReference type="GO" id="GO:0000014">
    <property type="term" value="F:single-stranded DNA endodeoxyribonuclease activity"/>
    <property type="evidence" value="ECO:0000318"/>
    <property type="project" value="GO_Central"/>
</dbReference>
<dbReference type="GO" id="GO:0000724">
    <property type="term" value="P:double-strand break repair via homologous recombination"/>
    <property type="evidence" value="ECO:0000318"/>
    <property type="project" value="GO_Central"/>
</dbReference>
<gene>
    <name evidence="14" type="primary">20217793</name>
    <name evidence="13" type="ORF">HELRODRAFT_98781</name>
</gene>
<evidence type="ECO:0000256" key="5">
    <source>
        <dbReference type="ARBA" id="ARBA00022763"/>
    </source>
</evidence>
<comment type="similarity">
    <text evidence="2">Belongs to the XPF family.</text>
</comment>
<dbReference type="PANTHER" id="PTHR10150:SF0">
    <property type="entry name" value="DNA REPAIR ENDONUCLEASE XPF"/>
    <property type="match status" value="1"/>
</dbReference>
<evidence type="ECO:0000256" key="10">
    <source>
        <dbReference type="ARBA" id="ARBA00072370"/>
    </source>
</evidence>
<dbReference type="EMBL" id="KB096275">
    <property type="protein sequence ID" value="ESO06837.1"/>
    <property type="molecule type" value="Genomic_DNA"/>
</dbReference>
<dbReference type="HOGENOM" id="CLU_002265_1_0_1"/>
<evidence type="ECO:0000256" key="8">
    <source>
        <dbReference type="ARBA" id="ARBA00023204"/>
    </source>
</evidence>
<dbReference type="eggNOG" id="KOG0442">
    <property type="taxonomic scope" value="Eukaryota"/>
</dbReference>
<feature type="compositionally biased region" description="Polar residues" evidence="11">
    <location>
        <begin position="622"/>
        <end position="645"/>
    </location>
</feature>
<feature type="region of interest" description="Disordered" evidence="11">
    <location>
        <begin position="611"/>
        <end position="646"/>
    </location>
</feature>
<dbReference type="Pfam" id="PF02732">
    <property type="entry name" value="ERCC4"/>
    <property type="match status" value="1"/>
</dbReference>
<feature type="compositionally biased region" description="Basic residues" evidence="11">
    <location>
        <begin position="928"/>
        <end position="940"/>
    </location>
</feature>
<dbReference type="GO" id="GO:0003684">
    <property type="term" value="F:damaged DNA binding"/>
    <property type="evidence" value="ECO:0000318"/>
    <property type="project" value="GO_Central"/>
</dbReference>
<evidence type="ECO:0000256" key="7">
    <source>
        <dbReference type="ARBA" id="ARBA00023125"/>
    </source>
</evidence>
<reference evidence="14" key="3">
    <citation type="submission" date="2015-06" db="UniProtKB">
        <authorList>
            <consortium name="EnsemblMetazoa"/>
        </authorList>
    </citation>
    <scope>IDENTIFICATION</scope>
</reference>
<dbReference type="STRING" id="6412.T1G9P7"/>
<dbReference type="InterPro" id="IPR010994">
    <property type="entry name" value="RuvA_2-like"/>
</dbReference>
<dbReference type="InParanoid" id="T1G9P7"/>
<evidence type="ECO:0000313" key="15">
    <source>
        <dbReference type="Proteomes" id="UP000015101"/>
    </source>
</evidence>
<keyword evidence="4" id="KW-0255">Endonuclease</keyword>
<keyword evidence="3" id="KW-0540">Nuclease</keyword>
<dbReference type="AlphaFoldDB" id="T1G9P7"/>
<dbReference type="EMBL" id="AMQM01003696">
    <property type="status" value="NOT_ANNOTATED_CDS"/>
    <property type="molecule type" value="Genomic_DNA"/>
</dbReference>
<feature type="region of interest" description="Disordered" evidence="11">
    <location>
        <begin position="917"/>
        <end position="940"/>
    </location>
</feature>
<dbReference type="InterPro" id="IPR047520">
    <property type="entry name" value="XPF_nuclease"/>
</dbReference>
<dbReference type="SUPFAM" id="SSF52980">
    <property type="entry name" value="Restriction endonuclease-like"/>
    <property type="match status" value="1"/>
</dbReference>
<feature type="region of interest" description="Disordered" evidence="11">
    <location>
        <begin position="450"/>
        <end position="471"/>
    </location>
</feature>
<protein>
    <recommendedName>
        <fullName evidence="10">DNA repair endonuclease XPF</fullName>
    </recommendedName>
</protein>
<evidence type="ECO:0000259" key="12">
    <source>
        <dbReference type="SMART" id="SM00891"/>
    </source>
</evidence>
<dbReference type="CTD" id="20217793"/>
<evidence type="ECO:0000313" key="14">
    <source>
        <dbReference type="EnsemblMetazoa" id="HelroP98781"/>
    </source>
</evidence>
<dbReference type="Proteomes" id="UP000015101">
    <property type="component" value="Unassembled WGS sequence"/>
</dbReference>
<evidence type="ECO:0000256" key="11">
    <source>
        <dbReference type="SAM" id="MobiDB-lite"/>
    </source>
</evidence>
<name>T1G9P7_HELRO</name>
<dbReference type="OrthoDB" id="361020at2759"/>
<dbReference type="InterPro" id="IPR011335">
    <property type="entry name" value="Restrct_endonuc-II-like"/>
</dbReference>
<dbReference type="SMART" id="SM00891">
    <property type="entry name" value="ERCC4"/>
    <property type="match status" value="1"/>
</dbReference>
<dbReference type="OMA" id="THILDIM"/>
<evidence type="ECO:0000256" key="3">
    <source>
        <dbReference type="ARBA" id="ARBA00022722"/>
    </source>
</evidence>
<proteinExistence type="inferred from homology"/>
<dbReference type="EnsemblMetazoa" id="HelroT98781">
    <property type="protein sequence ID" value="HelroP98781"/>
    <property type="gene ID" value="HelroG98781"/>
</dbReference>
<keyword evidence="6" id="KW-0378">Hydrolase</keyword>
<feature type="domain" description="ERCC4" evidence="12">
    <location>
        <begin position="646"/>
        <end position="726"/>
    </location>
</feature>
<dbReference type="CDD" id="cd20078">
    <property type="entry name" value="XPF_nuclease_XPF_euk"/>
    <property type="match status" value="1"/>
</dbReference>
<dbReference type="GO" id="GO:0000712">
    <property type="term" value="P:resolution of meiotic recombination intermediates"/>
    <property type="evidence" value="ECO:0000318"/>
    <property type="project" value="GO_Central"/>
</dbReference>
<organism evidence="14 15">
    <name type="scientific">Helobdella robusta</name>
    <name type="common">Californian leech</name>
    <dbReference type="NCBI Taxonomy" id="6412"/>
    <lineage>
        <taxon>Eukaryota</taxon>
        <taxon>Metazoa</taxon>
        <taxon>Spiralia</taxon>
        <taxon>Lophotrochozoa</taxon>
        <taxon>Annelida</taxon>
        <taxon>Clitellata</taxon>
        <taxon>Hirudinea</taxon>
        <taxon>Rhynchobdellida</taxon>
        <taxon>Glossiphoniidae</taxon>
        <taxon>Helobdella</taxon>
    </lineage>
</organism>
<keyword evidence="7" id="KW-0238">DNA-binding</keyword>
<evidence type="ECO:0000256" key="9">
    <source>
        <dbReference type="ARBA" id="ARBA00023242"/>
    </source>
</evidence>
<dbReference type="InterPro" id="IPR006166">
    <property type="entry name" value="ERCC4_domain"/>
</dbReference>
<dbReference type="PANTHER" id="PTHR10150">
    <property type="entry name" value="DNA REPAIR ENDONUCLEASE XPF"/>
    <property type="match status" value="1"/>
</dbReference>
<dbReference type="GeneID" id="20217793"/>
<accession>T1G9P7</accession>
<dbReference type="SUPFAM" id="SSF47781">
    <property type="entry name" value="RuvA domain 2-like"/>
    <property type="match status" value="1"/>
</dbReference>
<keyword evidence="15" id="KW-1185">Reference proteome</keyword>
<dbReference type="GO" id="GO:0000110">
    <property type="term" value="C:nucleotide-excision repair factor 1 complex"/>
    <property type="evidence" value="ECO:0000318"/>
    <property type="project" value="GO_Central"/>
</dbReference>
<reference evidence="15" key="1">
    <citation type="submission" date="2012-12" db="EMBL/GenBank/DDBJ databases">
        <authorList>
            <person name="Hellsten U."/>
            <person name="Grimwood J."/>
            <person name="Chapman J.A."/>
            <person name="Shapiro H."/>
            <person name="Aerts A."/>
            <person name="Otillar R.P."/>
            <person name="Terry A.Y."/>
            <person name="Boore J.L."/>
            <person name="Simakov O."/>
            <person name="Marletaz F."/>
            <person name="Cho S.-J."/>
            <person name="Edsinger-Gonzales E."/>
            <person name="Havlak P."/>
            <person name="Kuo D.-H."/>
            <person name="Larsson T."/>
            <person name="Lv J."/>
            <person name="Arendt D."/>
            <person name="Savage R."/>
            <person name="Osoegawa K."/>
            <person name="de Jong P."/>
            <person name="Lindberg D.R."/>
            <person name="Seaver E.C."/>
            <person name="Weisblat D.A."/>
            <person name="Putnam N.H."/>
            <person name="Grigoriev I.V."/>
            <person name="Rokhsar D.S."/>
        </authorList>
    </citation>
    <scope>NUCLEOTIDE SEQUENCE</scope>
</reference>
<dbReference type="RefSeq" id="XP_009014933.1">
    <property type="nucleotide sequence ID" value="XM_009016685.1"/>
</dbReference>
<dbReference type="Gene3D" id="3.40.50.10130">
    <property type="match status" value="1"/>
</dbReference>
<comment type="subcellular location">
    <subcellularLocation>
        <location evidence="1">Nucleus</location>
    </subcellularLocation>
</comment>
<keyword evidence="8" id="KW-0234">DNA repair</keyword>
<dbReference type="KEGG" id="hro:HELRODRAFT_98781"/>
<reference evidence="13 15" key="2">
    <citation type="journal article" date="2013" name="Nature">
        <title>Insights into bilaterian evolution from three spiralian genomes.</title>
        <authorList>
            <person name="Simakov O."/>
            <person name="Marletaz F."/>
            <person name="Cho S.J."/>
            <person name="Edsinger-Gonzales E."/>
            <person name="Havlak P."/>
            <person name="Hellsten U."/>
            <person name="Kuo D.H."/>
            <person name="Larsson T."/>
            <person name="Lv J."/>
            <person name="Arendt D."/>
            <person name="Savage R."/>
            <person name="Osoegawa K."/>
            <person name="de Jong P."/>
            <person name="Grimwood J."/>
            <person name="Chapman J.A."/>
            <person name="Shapiro H."/>
            <person name="Aerts A."/>
            <person name="Otillar R.P."/>
            <person name="Terry A.Y."/>
            <person name="Boore J.L."/>
            <person name="Grigoriev I.V."/>
            <person name="Lindberg D.R."/>
            <person name="Seaver E.C."/>
            <person name="Weisblat D.A."/>
            <person name="Putnam N.H."/>
            <person name="Rokhsar D.S."/>
        </authorList>
    </citation>
    <scope>NUCLEOTIDE SEQUENCE</scope>
</reference>
<sequence>MELLEYEKEIFVESFMNDGLLVMARGLGIDRIFVSLLKVYSEPTNLVLVLNTTPFEEDYFRSLLEKTDATLMPKTINADTGTADRQKIYLEGGVLFVTTRILVVDMLVSRISIDLISGILVYRAHRVIDSCQEAFILRMFRQKNKTGFIKAFSENSPSFVHGFCQIERVMKSLYLKNLFLWPRFRTSVFDCFEKFKIDVVELHVPMTELMVECQSCLVNLIDACIKEIKRSHAILDVEELSVEFALTKSFDKAIRLNLDPIWHQLSSKTKQIVADLRMLRMLLEDLIQYDCVHFSNQIDSIKINEKNFNSNVGWLFTTSAEKLFTVISSFFIHHAKDRLGLKKTSKSNTLDVELTPELSPKLIALLEVLDEVRQKFEEFKEGKGGELLKACSIEKVKVLVLALDKRTCNQITRYIQDPSEYLERLKDNYSNIKLTLKQFQVSFGIQPDKPPDKKIKKAPTKKVQETSTTTKTTTTTTKAVAAATPLLQTDNSNSIAASLSTTTDRLTSASSTILIHPLTNQEDPNELRRLLLLEKPHFIILYDAQVTAVREIEVYRATHAVENGVCTLMKVYFLMYAGSTEEQRYLTELKREKDAFESLIKQKATMVIPEEREGKLEEDKSQSNQPTNQSSRKGGLVNSDQSQQPKVVADMREFRCELPSLLHMRGMSIEPITLEVGDYIITPDMCIERKSLYDLVSSLSSGRLYNQCLAMCRTYKRPILLVEFSPNKPFTLQDKYPMSNEINSNDVMSKLALLTIHFPKLRILWTQSPHDTAELIEELKLGREQPNAEDAASVTASSERGCEDEAVISFDKYNSTPQDMLSKMPGVNKKNLNMVMNKVENIVQLSRMNIDELTEVMANSSQATLLHQFLNTNLNATVDDGCGGEGDDVGRSKDGLLKDGEDGACGSMQELKRRTNGGKEIIPGNKNFKQKKRFPLTKKT</sequence>
<keyword evidence="5" id="KW-0227">DNA damage</keyword>
<dbReference type="GO" id="GO:1901255">
    <property type="term" value="P:nucleotide-excision repair involved in interstrand cross-link repair"/>
    <property type="evidence" value="ECO:0000318"/>
    <property type="project" value="GO_Central"/>
</dbReference>
<evidence type="ECO:0000256" key="2">
    <source>
        <dbReference type="ARBA" id="ARBA00010015"/>
    </source>
</evidence>
<dbReference type="GO" id="GO:0003697">
    <property type="term" value="F:single-stranded DNA binding"/>
    <property type="evidence" value="ECO:0000318"/>
    <property type="project" value="GO_Central"/>
</dbReference>